<evidence type="ECO:0000313" key="2">
    <source>
        <dbReference type="EMBL" id="SDI97907.1"/>
    </source>
</evidence>
<protein>
    <recommendedName>
        <fullName evidence="5">Aminoglycoside-2''-adenylyltransferase</fullName>
    </recommendedName>
</protein>
<dbReference type="STRING" id="47500.AF333_20100"/>
<dbReference type="Gene3D" id="3.30.460.40">
    <property type="match status" value="1"/>
</dbReference>
<dbReference type="EMBL" id="FNED01000010">
    <property type="protein sequence ID" value="SDI97907.1"/>
    <property type="molecule type" value="Genomic_DNA"/>
</dbReference>
<dbReference type="InterPro" id="IPR019646">
    <property type="entry name" value="Aminoglyc_AdlTrfase"/>
</dbReference>
<dbReference type="EMBL" id="LGUG01000004">
    <property type="protein sequence ID" value="KON97426.1"/>
    <property type="molecule type" value="Genomic_DNA"/>
</dbReference>
<sequence length="201" mass="23817">MRTDIDNWMPITVSRIYEVFSEIPISWCIAGGWALDLHLGNKSRQHSDIDVIIIRKDQLVAYQFLKRDWTLYKAKDGKLMIWEEGEFLNSTNDVWVSKNNNSPWAFQIMLIDSEESCWIYKREKSIKRAINEIFLRTPEGIPYLKPEVQLLYKAGSSQVREKDYNDFQTILPILSLEEKEWLKLSLKQQFPEGHAWVKYLN</sequence>
<dbReference type="Proteomes" id="UP000182836">
    <property type="component" value="Unassembled WGS sequence"/>
</dbReference>
<name>A0A0D1XNF2_ANEMI</name>
<dbReference type="Pfam" id="PF10706">
    <property type="entry name" value="Aminoglyc_resit"/>
    <property type="match status" value="1"/>
</dbReference>
<keyword evidence="3" id="KW-1185">Reference proteome</keyword>
<reference evidence="1 3" key="1">
    <citation type="submission" date="2015-07" db="EMBL/GenBank/DDBJ databases">
        <title>Fjat-14205 dsm 2895.</title>
        <authorList>
            <person name="Liu B."/>
            <person name="Wang J."/>
            <person name="Zhu Y."/>
            <person name="Liu G."/>
            <person name="Chen Q."/>
            <person name="Chen Z."/>
            <person name="Lan J."/>
            <person name="Che J."/>
            <person name="Ge C."/>
            <person name="Shi H."/>
            <person name="Pan Z."/>
            <person name="Liu X."/>
        </authorList>
    </citation>
    <scope>NUCLEOTIDE SEQUENCE [LARGE SCALE GENOMIC DNA]</scope>
    <source>
        <strain evidence="1 3">DSM 2895</strain>
    </source>
</reference>
<accession>A0A0D1XNF2</accession>
<dbReference type="AlphaFoldDB" id="A0A0D1XNF2"/>
<evidence type="ECO:0000313" key="1">
    <source>
        <dbReference type="EMBL" id="KON97426.1"/>
    </source>
</evidence>
<dbReference type="RefSeq" id="WP_043065862.1">
    <property type="nucleotide sequence ID" value="NZ_BJOA01000043.1"/>
</dbReference>
<proteinExistence type="predicted"/>
<dbReference type="PATRIC" id="fig|47500.8.peg.6627"/>
<dbReference type="Proteomes" id="UP000037269">
    <property type="component" value="Unassembled WGS sequence"/>
</dbReference>
<dbReference type="InterPro" id="IPR043519">
    <property type="entry name" value="NT_sf"/>
</dbReference>
<reference evidence="2 4" key="2">
    <citation type="submission" date="2016-10" db="EMBL/GenBank/DDBJ databases">
        <authorList>
            <person name="de Groot N.N."/>
        </authorList>
    </citation>
    <scope>NUCLEOTIDE SEQUENCE [LARGE SCALE GENOMIC DNA]</scope>
    <source>
        <strain evidence="2 4">DSM 2895</strain>
    </source>
</reference>
<evidence type="ECO:0000313" key="3">
    <source>
        <dbReference type="Proteomes" id="UP000037269"/>
    </source>
</evidence>
<evidence type="ECO:0000313" key="4">
    <source>
        <dbReference type="Proteomes" id="UP000182836"/>
    </source>
</evidence>
<organism evidence="1 3">
    <name type="scientific">Aneurinibacillus migulanus</name>
    <name type="common">Bacillus migulanus</name>
    <dbReference type="NCBI Taxonomy" id="47500"/>
    <lineage>
        <taxon>Bacteria</taxon>
        <taxon>Bacillati</taxon>
        <taxon>Bacillota</taxon>
        <taxon>Bacilli</taxon>
        <taxon>Bacillales</taxon>
        <taxon>Paenibacillaceae</taxon>
        <taxon>Aneurinibacillus group</taxon>
        <taxon>Aneurinibacillus</taxon>
    </lineage>
</organism>
<evidence type="ECO:0008006" key="5">
    <source>
        <dbReference type="Google" id="ProtNLM"/>
    </source>
</evidence>
<gene>
    <name evidence="1" type="ORF">AF333_20100</name>
    <name evidence="2" type="ORF">SAMN04487909_1103</name>
</gene>
<dbReference type="GeneID" id="42307457"/>
<dbReference type="OrthoDB" id="9800567at2"/>
<dbReference type="SUPFAM" id="SSF81301">
    <property type="entry name" value="Nucleotidyltransferase"/>
    <property type="match status" value="1"/>
</dbReference>